<reference evidence="1 2" key="1">
    <citation type="journal article" date="2019" name="Commun. Biol.">
        <title>The bagworm genome reveals a unique fibroin gene that provides high tensile strength.</title>
        <authorList>
            <person name="Kono N."/>
            <person name="Nakamura H."/>
            <person name="Ohtoshi R."/>
            <person name="Tomita M."/>
            <person name="Numata K."/>
            <person name="Arakawa K."/>
        </authorList>
    </citation>
    <scope>NUCLEOTIDE SEQUENCE [LARGE SCALE GENOMIC DNA]</scope>
</reference>
<gene>
    <name evidence="1" type="ORF">EVAR_79209_1</name>
</gene>
<evidence type="ECO:0000313" key="1">
    <source>
        <dbReference type="EMBL" id="GBP29660.1"/>
    </source>
</evidence>
<dbReference type="EMBL" id="BGZK01000222">
    <property type="protein sequence ID" value="GBP29660.1"/>
    <property type="molecule type" value="Genomic_DNA"/>
</dbReference>
<keyword evidence="2" id="KW-1185">Reference proteome</keyword>
<protein>
    <submittedName>
        <fullName evidence="1">Uncharacterized protein</fullName>
    </submittedName>
</protein>
<organism evidence="1 2">
    <name type="scientific">Eumeta variegata</name>
    <name type="common">Bagworm moth</name>
    <name type="synonym">Eumeta japonica</name>
    <dbReference type="NCBI Taxonomy" id="151549"/>
    <lineage>
        <taxon>Eukaryota</taxon>
        <taxon>Metazoa</taxon>
        <taxon>Ecdysozoa</taxon>
        <taxon>Arthropoda</taxon>
        <taxon>Hexapoda</taxon>
        <taxon>Insecta</taxon>
        <taxon>Pterygota</taxon>
        <taxon>Neoptera</taxon>
        <taxon>Endopterygota</taxon>
        <taxon>Lepidoptera</taxon>
        <taxon>Glossata</taxon>
        <taxon>Ditrysia</taxon>
        <taxon>Tineoidea</taxon>
        <taxon>Psychidae</taxon>
        <taxon>Oiketicinae</taxon>
        <taxon>Eumeta</taxon>
    </lineage>
</organism>
<dbReference type="AlphaFoldDB" id="A0A4C1UTW5"/>
<proteinExistence type="predicted"/>
<accession>A0A4C1UTW5</accession>
<evidence type="ECO:0000313" key="2">
    <source>
        <dbReference type="Proteomes" id="UP000299102"/>
    </source>
</evidence>
<name>A0A4C1UTW5_EUMVA</name>
<dbReference type="Proteomes" id="UP000299102">
    <property type="component" value="Unassembled WGS sequence"/>
</dbReference>
<comment type="caution">
    <text evidence="1">The sequence shown here is derived from an EMBL/GenBank/DDBJ whole genome shotgun (WGS) entry which is preliminary data.</text>
</comment>
<sequence>MYERSSRLTNNRTPIKLIPNLSDFDRKSNLDSASIHCLTCEGLSVFALRASVICVALVSSDSTNNSRVRGVKGLRINVYIQCKNDAACVDPRHPIQMPRPSTLWWNVGRELLTAVVAEYDDNVRNRLLNLLSAAWTIWSGYEPTNDSYEITDDRTVTVNTKRQ</sequence>